<feature type="compositionally biased region" description="Polar residues" evidence="1">
    <location>
        <begin position="62"/>
        <end position="72"/>
    </location>
</feature>
<dbReference type="Proteomes" id="UP000789739">
    <property type="component" value="Unassembled WGS sequence"/>
</dbReference>
<evidence type="ECO:0000313" key="2">
    <source>
        <dbReference type="EMBL" id="CAG8539816.1"/>
    </source>
</evidence>
<feature type="region of interest" description="Disordered" evidence="1">
    <location>
        <begin position="1"/>
        <end position="27"/>
    </location>
</feature>
<name>A0A9N9ARA0_9GLOM</name>
<accession>A0A9N9ARA0</accession>
<evidence type="ECO:0000256" key="1">
    <source>
        <dbReference type="SAM" id="MobiDB-lite"/>
    </source>
</evidence>
<feature type="compositionally biased region" description="Basic and acidic residues" evidence="1">
    <location>
        <begin position="1"/>
        <end position="17"/>
    </location>
</feature>
<keyword evidence="3" id="KW-1185">Reference proteome</keyword>
<dbReference type="AlphaFoldDB" id="A0A9N9ARA0"/>
<gene>
    <name evidence="2" type="ORF">PBRASI_LOCUS4529</name>
</gene>
<organism evidence="2 3">
    <name type="scientific">Paraglomus brasilianum</name>
    <dbReference type="NCBI Taxonomy" id="144538"/>
    <lineage>
        <taxon>Eukaryota</taxon>
        <taxon>Fungi</taxon>
        <taxon>Fungi incertae sedis</taxon>
        <taxon>Mucoromycota</taxon>
        <taxon>Glomeromycotina</taxon>
        <taxon>Glomeromycetes</taxon>
        <taxon>Paraglomerales</taxon>
        <taxon>Paraglomeraceae</taxon>
        <taxon>Paraglomus</taxon>
    </lineage>
</organism>
<sequence length="140" mass="15529">MKTNEHHLGRGRQKSEEQTPQLGYITYPSSINSNIDTADRLRKPSSTILIGDQLYSNALYPMSSQSEATSGPINGPQRHKPGSPDFSDDKDLMTIDPTMTQASKIIQQALESQSSNNLIELIELMMPPGRGAYDQSYPIF</sequence>
<reference evidence="2" key="1">
    <citation type="submission" date="2021-06" db="EMBL/GenBank/DDBJ databases">
        <authorList>
            <person name="Kallberg Y."/>
            <person name="Tangrot J."/>
            <person name="Rosling A."/>
        </authorList>
    </citation>
    <scope>NUCLEOTIDE SEQUENCE</scope>
    <source>
        <strain evidence="2">BR232B</strain>
    </source>
</reference>
<feature type="region of interest" description="Disordered" evidence="1">
    <location>
        <begin position="61"/>
        <end position="92"/>
    </location>
</feature>
<proteinExistence type="predicted"/>
<protein>
    <submittedName>
        <fullName evidence="2">8955_t:CDS:1</fullName>
    </submittedName>
</protein>
<dbReference type="EMBL" id="CAJVPI010000476">
    <property type="protein sequence ID" value="CAG8539816.1"/>
    <property type="molecule type" value="Genomic_DNA"/>
</dbReference>
<comment type="caution">
    <text evidence="2">The sequence shown here is derived from an EMBL/GenBank/DDBJ whole genome shotgun (WGS) entry which is preliminary data.</text>
</comment>
<evidence type="ECO:0000313" key="3">
    <source>
        <dbReference type="Proteomes" id="UP000789739"/>
    </source>
</evidence>